<comment type="caution">
    <text evidence="2">The sequence shown here is derived from an EMBL/GenBank/DDBJ whole genome shotgun (WGS) entry which is preliminary data.</text>
</comment>
<proteinExistence type="predicted"/>
<feature type="compositionally biased region" description="Basic residues" evidence="1">
    <location>
        <begin position="10"/>
        <end position="19"/>
    </location>
</feature>
<feature type="compositionally biased region" description="Polar residues" evidence="1">
    <location>
        <begin position="217"/>
        <end position="228"/>
    </location>
</feature>
<feature type="compositionally biased region" description="Basic and acidic residues" evidence="1">
    <location>
        <begin position="424"/>
        <end position="443"/>
    </location>
</feature>
<feature type="region of interest" description="Disordered" evidence="1">
    <location>
        <begin position="686"/>
        <end position="724"/>
    </location>
</feature>
<organism evidence="2 3">
    <name type="scientific">Clonostachys byssicola</name>
    <dbReference type="NCBI Taxonomy" id="160290"/>
    <lineage>
        <taxon>Eukaryota</taxon>
        <taxon>Fungi</taxon>
        <taxon>Dikarya</taxon>
        <taxon>Ascomycota</taxon>
        <taxon>Pezizomycotina</taxon>
        <taxon>Sordariomycetes</taxon>
        <taxon>Hypocreomycetidae</taxon>
        <taxon>Hypocreales</taxon>
        <taxon>Bionectriaceae</taxon>
        <taxon>Clonostachys</taxon>
    </lineage>
</organism>
<dbReference type="Proteomes" id="UP000754883">
    <property type="component" value="Unassembled WGS sequence"/>
</dbReference>
<feature type="compositionally biased region" description="Basic and acidic residues" evidence="1">
    <location>
        <begin position="234"/>
        <end position="243"/>
    </location>
</feature>
<sequence length="724" mass="77716">MVSFFGIKLGGKKSQKKQQKTNQRQWKKGNEWSFAEDQFYGHELSKPTLPLSRPGTSQSSHSSHTSFRPPYANNGASSSMVDLSNSAPRPIAANLRPISSNPSMKGGRINVSSPVGPPASLPFGGSEGSRPGTPTRPGTAGSGSLRNTKDWSSSLDGQYGQYGQYGRDATSPNVGAPASPVVGAPTSPHLGAPSRMNTAPTHRSPLSDMTPAPGIPRTNTAPVKSPLSQFEPRPQLKEAKTYKAWEPPQLYKPYRPPSLRNDQHGSPSPPPSISNMDRRTPSIGNSPQTNFEFPPASNTTTSVSPAKSAVDMDQIGLPSPPVSEDRWDNSGRNSSASMARREPMMFNSPRRKSISRTALEAKAILREQVEEDKEAIKKRRQTEGFEGNFSAFNFGQPVVDNSIPLPTSPLMPAPAPKASSSPAEDTRVRSASEGRKTAAERGMSEPMSAEILTVGQPSPGLSLPKTPDTIPERRFPENVHARGDSDTRAPNTPTALQQPDSMLRQRPLKTTPVKKGPVPDAIAIPPKTNDSQRPQGPLSAKALIEGDFPMMNGLPRGRRVERFGAAGSPVDQRFNTHDTPDSATDDENLDLPHWVDRADRHMSAMPAPLSPLPNTSFGDKDASSYTSSPTSPVPPQLPSPTFMSLEKSISNSSENFSKSFELATSSASTPIDKPLISPVRGEFRVEAQKAPPRPPPITLPPGAGRFTPTNGSLKSPVEVSSGYI</sequence>
<feature type="compositionally biased region" description="Polar residues" evidence="1">
    <location>
        <begin position="488"/>
        <end position="500"/>
    </location>
</feature>
<evidence type="ECO:0000256" key="1">
    <source>
        <dbReference type="SAM" id="MobiDB-lite"/>
    </source>
</evidence>
<feature type="region of interest" description="Disordered" evidence="1">
    <location>
        <begin position="45"/>
        <end position="354"/>
    </location>
</feature>
<protein>
    <submittedName>
        <fullName evidence="2">Uncharacterized protein</fullName>
    </submittedName>
</protein>
<feature type="compositionally biased region" description="Polar residues" evidence="1">
    <location>
        <begin position="282"/>
        <end position="305"/>
    </location>
</feature>
<feature type="compositionally biased region" description="Polar residues" evidence="1">
    <location>
        <begin position="142"/>
        <end position="156"/>
    </location>
</feature>
<feature type="region of interest" description="Disordered" evidence="1">
    <location>
        <begin position="1"/>
        <end position="32"/>
    </location>
</feature>
<keyword evidence="3" id="KW-1185">Reference proteome</keyword>
<name>A0A9N9UQV2_9HYPO</name>
<feature type="compositionally biased region" description="Basic and acidic residues" evidence="1">
    <location>
        <begin position="593"/>
        <end position="602"/>
    </location>
</feature>
<feature type="compositionally biased region" description="Polar residues" evidence="1">
    <location>
        <begin position="74"/>
        <end position="87"/>
    </location>
</feature>
<feature type="compositionally biased region" description="Low complexity" evidence="1">
    <location>
        <begin position="157"/>
        <end position="166"/>
    </location>
</feature>
<dbReference type="EMBL" id="CABFNO020001536">
    <property type="protein sequence ID" value="CAG9995481.1"/>
    <property type="molecule type" value="Genomic_DNA"/>
</dbReference>
<reference evidence="2" key="1">
    <citation type="submission" date="2021-10" db="EMBL/GenBank/DDBJ databases">
        <authorList>
            <person name="Piombo E."/>
        </authorList>
    </citation>
    <scope>NUCLEOTIDE SEQUENCE</scope>
</reference>
<dbReference type="AlphaFoldDB" id="A0A9N9UQV2"/>
<evidence type="ECO:0000313" key="3">
    <source>
        <dbReference type="Proteomes" id="UP000754883"/>
    </source>
</evidence>
<accession>A0A9N9UQV2</accession>
<feature type="compositionally biased region" description="Pro residues" evidence="1">
    <location>
        <begin position="406"/>
        <end position="415"/>
    </location>
</feature>
<dbReference type="OrthoDB" id="5234071at2759"/>
<feature type="compositionally biased region" description="Low complexity" evidence="1">
    <location>
        <begin position="56"/>
        <end position="66"/>
    </location>
</feature>
<gene>
    <name evidence="2" type="ORF">CBYS24578_00003691</name>
</gene>
<evidence type="ECO:0000313" key="2">
    <source>
        <dbReference type="EMBL" id="CAG9995481.1"/>
    </source>
</evidence>
<feature type="region of interest" description="Disordered" evidence="1">
    <location>
        <begin position="403"/>
        <end position="645"/>
    </location>
</feature>
<feature type="compositionally biased region" description="Basic and acidic residues" evidence="1">
    <location>
        <begin position="470"/>
        <end position="487"/>
    </location>
</feature>